<name>A0A7G2BZ65_9TRYP</name>
<protein>
    <submittedName>
        <fullName evidence="2">Uncharacterized protein</fullName>
    </submittedName>
</protein>
<feature type="region of interest" description="Disordered" evidence="1">
    <location>
        <begin position="19"/>
        <end position="136"/>
    </location>
</feature>
<dbReference type="AlphaFoldDB" id="A0A7G2BZ65"/>
<feature type="compositionally biased region" description="Polar residues" evidence="1">
    <location>
        <begin position="86"/>
        <end position="101"/>
    </location>
</feature>
<reference evidence="2 3" key="1">
    <citation type="submission" date="2020-08" db="EMBL/GenBank/DDBJ databases">
        <authorList>
            <person name="Newling K."/>
            <person name="Davey J."/>
            <person name="Forrester S."/>
        </authorList>
    </citation>
    <scope>NUCLEOTIDE SEQUENCE [LARGE SCALE GENOMIC DNA]</scope>
    <source>
        <strain evidence="3">Crithidia deanei Carvalho (ATCC PRA-265)</strain>
    </source>
</reference>
<evidence type="ECO:0000313" key="3">
    <source>
        <dbReference type="Proteomes" id="UP000515908"/>
    </source>
</evidence>
<dbReference type="Proteomes" id="UP000515908">
    <property type="component" value="Chromosome 01"/>
</dbReference>
<keyword evidence="3" id="KW-1185">Reference proteome</keyword>
<evidence type="ECO:0000313" key="2">
    <source>
        <dbReference type="EMBL" id="CAD2212836.1"/>
    </source>
</evidence>
<dbReference type="VEuPathDB" id="TriTrypDB:ADEAN_000024800"/>
<proteinExistence type="predicted"/>
<sequence>MSGLPDEYYNTKLRIIEDLHRPRTPEELQKLQSSGGTEQVPPAAPSASVLALLGSNGQRRSPPPPTVLSLSQTPETQRRTSPPPQTRTVLDGTTRQKSRTPLDTAAATREINPSPVSSHTPVVARPQGRPAYPTKPLDLTESYAKMMERLEKQL</sequence>
<organism evidence="2 3">
    <name type="scientific">Angomonas deanei</name>
    <dbReference type="NCBI Taxonomy" id="59799"/>
    <lineage>
        <taxon>Eukaryota</taxon>
        <taxon>Discoba</taxon>
        <taxon>Euglenozoa</taxon>
        <taxon>Kinetoplastea</taxon>
        <taxon>Metakinetoplastina</taxon>
        <taxon>Trypanosomatida</taxon>
        <taxon>Trypanosomatidae</taxon>
        <taxon>Strigomonadinae</taxon>
        <taxon>Angomonas</taxon>
    </lineage>
</organism>
<gene>
    <name evidence="2" type="ORF">ADEAN_000024800</name>
</gene>
<dbReference type="EMBL" id="LR877145">
    <property type="protein sequence ID" value="CAD2212836.1"/>
    <property type="molecule type" value="Genomic_DNA"/>
</dbReference>
<accession>A0A7G2BZ65</accession>
<feature type="compositionally biased region" description="Basic and acidic residues" evidence="1">
    <location>
        <begin position="19"/>
        <end position="29"/>
    </location>
</feature>
<evidence type="ECO:0000256" key="1">
    <source>
        <dbReference type="SAM" id="MobiDB-lite"/>
    </source>
</evidence>